<dbReference type="FunFam" id="3.30.1360.210:FF:000001">
    <property type="entry name" value="60S ribosomal protein L22 1"/>
    <property type="match status" value="1"/>
</dbReference>
<keyword evidence="2 8" id="KW-0689">Ribosomal protein</keyword>
<evidence type="ECO:0000256" key="3">
    <source>
        <dbReference type="ARBA" id="ARBA00023274"/>
    </source>
</evidence>
<dbReference type="GO" id="GO:1990904">
    <property type="term" value="C:ribonucleoprotein complex"/>
    <property type="evidence" value="ECO:0007669"/>
    <property type="project" value="UniProtKB-KW"/>
</dbReference>
<accession>A0AAJ6QYU5</accession>
<dbReference type="Gene3D" id="3.30.1360.210">
    <property type="match status" value="1"/>
</dbReference>
<evidence type="ECO:0000256" key="5">
    <source>
        <dbReference type="ARBA" id="ARBA00041214"/>
    </source>
</evidence>
<proteinExistence type="inferred from homology"/>
<dbReference type="GO" id="GO:0002181">
    <property type="term" value="P:cytoplasmic translation"/>
    <property type="evidence" value="ECO:0007669"/>
    <property type="project" value="TreeGrafter"/>
</dbReference>
<dbReference type="GO" id="GO:0003735">
    <property type="term" value="F:structural constituent of ribosome"/>
    <property type="evidence" value="ECO:0007669"/>
    <property type="project" value="InterPro"/>
</dbReference>
<keyword evidence="3" id="KW-0687">Ribonucleoprotein</keyword>
<dbReference type="PANTHER" id="PTHR10064">
    <property type="entry name" value="60S RIBOSOMAL PROTEIN L22"/>
    <property type="match status" value="1"/>
</dbReference>
<reference evidence="8" key="1">
    <citation type="submission" date="2025-08" db="UniProtKB">
        <authorList>
            <consortium name="RefSeq"/>
        </authorList>
    </citation>
    <scope>IDENTIFICATION</scope>
</reference>
<name>A0AAJ6QYU5_9ACAR</name>
<sequence>MAAAKPARKPVKKTKKGVSGTGKKVGGKKGQLKYFVDCAHPVEDGIMKVSEFEAFLNSRIKVNNKTNNLGKDIVVSREKNKILITSNIAFSKRYLKYLTKKYLKKAGVRDWLRVVATTKDAFELVYYKVPNEDEGEEEEGNE</sequence>
<dbReference type="GO" id="GO:0005737">
    <property type="term" value="C:cytoplasm"/>
    <property type="evidence" value="ECO:0007669"/>
    <property type="project" value="UniProtKB-ARBA"/>
</dbReference>
<dbReference type="Pfam" id="PF01776">
    <property type="entry name" value="Ribosomal_L22e"/>
    <property type="match status" value="1"/>
</dbReference>
<protein>
    <recommendedName>
        <fullName evidence="4">Large ribosomal subunit protein eL22</fullName>
    </recommendedName>
    <alternativeName>
        <fullName evidence="5">60S ribosomal protein L22</fullName>
    </alternativeName>
</protein>
<gene>
    <name evidence="8" type="primary">LOC100907051</name>
</gene>
<dbReference type="Proteomes" id="UP000694867">
    <property type="component" value="Unplaced"/>
</dbReference>
<feature type="compositionally biased region" description="Basic residues" evidence="6">
    <location>
        <begin position="1"/>
        <end position="16"/>
    </location>
</feature>
<evidence type="ECO:0000256" key="4">
    <source>
        <dbReference type="ARBA" id="ARBA00040613"/>
    </source>
</evidence>
<organism evidence="7 8">
    <name type="scientific">Galendromus occidentalis</name>
    <name type="common">western predatory mite</name>
    <dbReference type="NCBI Taxonomy" id="34638"/>
    <lineage>
        <taxon>Eukaryota</taxon>
        <taxon>Metazoa</taxon>
        <taxon>Ecdysozoa</taxon>
        <taxon>Arthropoda</taxon>
        <taxon>Chelicerata</taxon>
        <taxon>Arachnida</taxon>
        <taxon>Acari</taxon>
        <taxon>Parasitiformes</taxon>
        <taxon>Mesostigmata</taxon>
        <taxon>Gamasina</taxon>
        <taxon>Phytoseioidea</taxon>
        <taxon>Phytoseiidae</taxon>
        <taxon>Typhlodrominae</taxon>
        <taxon>Galendromus</taxon>
    </lineage>
</organism>
<evidence type="ECO:0000313" key="8">
    <source>
        <dbReference type="RefSeq" id="XP_003748525.1"/>
    </source>
</evidence>
<keyword evidence="7" id="KW-1185">Reference proteome</keyword>
<dbReference type="GO" id="GO:0003723">
    <property type="term" value="F:RNA binding"/>
    <property type="evidence" value="ECO:0007669"/>
    <property type="project" value="TreeGrafter"/>
</dbReference>
<feature type="region of interest" description="Disordered" evidence="6">
    <location>
        <begin position="1"/>
        <end position="28"/>
    </location>
</feature>
<dbReference type="AlphaFoldDB" id="A0AAJ6QYU5"/>
<evidence type="ECO:0000313" key="7">
    <source>
        <dbReference type="Proteomes" id="UP000694867"/>
    </source>
</evidence>
<dbReference type="GeneID" id="100907051"/>
<evidence type="ECO:0000256" key="1">
    <source>
        <dbReference type="ARBA" id="ARBA00007817"/>
    </source>
</evidence>
<comment type="similarity">
    <text evidence="1">Belongs to the eukaryotic ribosomal protein eL22 family.</text>
</comment>
<evidence type="ECO:0000256" key="6">
    <source>
        <dbReference type="SAM" id="MobiDB-lite"/>
    </source>
</evidence>
<dbReference type="PANTHER" id="PTHR10064:SF0">
    <property type="entry name" value="FI24544P1-RELATED"/>
    <property type="match status" value="1"/>
</dbReference>
<evidence type="ECO:0000256" key="2">
    <source>
        <dbReference type="ARBA" id="ARBA00022980"/>
    </source>
</evidence>
<dbReference type="InterPro" id="IPR038526">
    <property type="entry name" value="Ribosomal_eL22_sf"/>
</dbReference>
<dbReference type="KEGG" id="goe:100907051"/>
<dbReference type="GO" id="GO:0005840">
    <property type="term" value="C:ribosome"/>
    <property type="evidence" value="ECO:0007669"/>
    <property type="project" value="UniProtKB-KW"/>
</dbReference>
<dbReference type="InterPro" id="IPR002671">
    <property type="entry name" value="Ribosomal_eL22"/>
</dbReference>
<dbReference type="RefSeq" id="XP_003748525.1">
    <property type="nucleotide sequence ID" value="XM_003748477.1"/>
</dbReference>